<dbReference type="SUPFAM" id="SSF56349">
    <property type="entry name" value="DNA breaking-rejoining enzymes"/>
    <property type="match status" value="1"/>
</dbReference>
<dbReference type="STRING" id="29529.SAMN04488122_0844"/>
<gene>
    <name evidence="5" type="ORF">SAMN04488122_0844</name>
</gene>
<dbReference type="GO" id="GO:0006310">
    <property type="term" value="P:DNA recombination"/>
    <property type="evidence" value="ECO:0007669"/>
    <property type="project" value="UniProtKB-KW"/>
</dbReference>
<name>A0A1I0PKW7_9BACT</name>
<feature type="domain" description="Tyr recombinase" evidence="4">
    <location>
        <begin position="223"/>
        <end position="404"/>
    </location>
</feature>
<keyword evidence="6" id="KW-1185">Reference proteome</keyword>
<dbReference type="RefSeq" id="WP_089890972.1">
    <property type="nucleotide sequence ID" value="NZ_FOJG01000001.1"/>
</dbReference>
<keyword evidence="3" id="KW-0233">DNA recombination</keyword>
<dbReference type="EMBL" id="FOJG01000001">
    <property type="protein sequence ID" value="SEW15050.1"/>
    <property type="molecule type" value="Genomic_DNA"/>
</dbReference>
<reference evidence="6" key="1">
    <citation type="submission" date="2016-10" db="EMBL/GenBank/DDBJ databases">
        <authorList>
            <person name="Varghese N."/>
            <person name="Submissions S."/>
        </authorList>
    </citation>
    <scope>NUCLEOTIDE SEQUENCE [LARGE SCALE GENOMIC DNA]</scope>
    <source>
        <strain evidence="6">DSM 3695</strain>
    </source>
</reference>
<dbReference type="GO" id="GO:0003677">
    <property type="term" value="F:DNA binding"/>
    <property type="evidence" value="ECO:0007669"/>
    <property type="project" value="UniProtKB-KW"/>
</dbReference>
<accession>A0A1I0PKW7</accession>
<dbReference type="OrthoDB" id="1098628at2"/>
<dbReference type="InterPro" id="IPR010998">
    <property type="entry name" value="Integrase_recombinase_N"/>
</dbReference>
<dbReference type="Gene3D" id="1.10.150.130">
    <property type="match status" value="1"/>
</dbReference>
<evidence type="ECO:0000256" key="3">
    <source>
        <dbReference type="ARBA" id="ARBA00023172"/>
    </source>
</evidence>
<protein>
    <submittedName>
        <fullName evidence="5">Phage integrase family protein</fullName>
    </submittedName>
</protein>
<dbReference type="Gene3D" id="1.10.443.10">
    <property type="entry name" value="Intergrase catalytic core"/>
    <property type="match status" value="1"/>
</dbReference>
<dbReference type="Pfam" id="PF00589">
    <property type="entry name" value="Phage_integrase"/>
    <property type="match status" value="1"/>
</dbReference>
<dbReference type="InterPro" id="IPR035386">
    <property type="entry name" value="Arm-DNA-bind_5"/>
</dbReference>
<dbReference type="PANTHER" id="PTHR30349">
    <property type="entry name" value="PHAGE INTEGRASE-RELATED"/>
    <property type="match status" value="1"/>
</dbReference>
<dbReference type="AlphaFoldDB" id="A0A1I0PKW7"/>
<sequence>MGTTVTPLHNWRNKKNKSGCYKIHLRVYIDGLRDYYEVKSPRKIPEADWADKSGMWVKNTNPFAYEVNQEIRRMIGVIEELERRLLQQGRKLTFFHLDKEFGFKGNREIFNDYFKNYMKKPPPTAVLTDVTWEKYSGFVYHLDQFNPAIRFDEIDWEMVARIRNFMVAQRNDKGNLLAPSTVKSYFDKFKVVLEHAAKKDGYLDIKLVESYFEEVKVIVPERKEGRHLEITELLLFKDVETDPRYPTQDRDRKIFMLQCYTGFYYTDMKKLLKTDVRLDFEYGYYILGERYKNGKANIIPLWKFPSAIDYMNEFKDNDHASPYFFRRDIFVHEQTYNKTLKALATAAGIVREVSNRVARHTNIQMWIRLGADKPVVKKMAGHSSESTTENYYRVQIAEVIEGTNRVDFKKIGF</sequence>
<dbReference type="Pfam" id="PF17293">
    <property type="entry name" value="Arm-DNA-bind_5"/>
    <property type="match status" value="1"/>
</dbReference>
<proteinExistence type="inferred from homology"/>
<dbReference type="InterPro" id="IPR002104">
    <property type="entry name" value="Integrase_catalytic"/>
</dbReference>
<dbReference type="InterPro" id="IPR011010">
    <property type="entry name" value="DNA_brk_join_enz"/>
</dbReference>
<dbReference type="Pfam" id="PF13102">
    <property type="entry name" value="Phage_int_SAM_5"/>
    <property type="match status" value="1"/>
</dbReference>
<evidence type="ECO:0000259" key="4">
    <source>
        <dbReference type="PROSITE" id="PS51898"/>
    </source>
</evidence>
<dbReference type="GO" id="GO:0015074">
    <property type="term" value="P:DNA integration"/>
    <property type="evidence" value="ECO:0007669"/>
    <property type="project" value="InterPro"/>
</dbReference>
<evidence type="ECO:0000313" key="6">
    <source>
        <dbReference type="Proteomes" id="UP000199310"/>
    </source>
</evidence>
<dbReference type="PANTHER" id="PTHR30349:SF41">
    <property type="entry name" value="INTEGRASE_RECOMBINASE PROTEIN MJ0367-RELATED"/>
    <property type="match status" value="1"/>
</dbReference>
<dbReference type="InterPro" id="IPR050090">
    <property type="entry name" value="Tyrosine_recombinase_XerCD"/>
</dbReference>
<dbReference type="InterPro" id="IPR025269">
    <property type="entry name" value="SAM-like_dom"/>
</dbReference>
<keyword evidence="2" id="KW-0238">DNA-binding</keyword>
<dbReference type="InterPro" id="IPR013762">
    <property type="entry name" value="Integrase-like_cat_sf"/>
</dbReference>
<evidence type="ECO:0000256" key="1">
    <source>
        <dbReference type="ARBA" id="ARBA00008857"/>
    </source>
</evidence>
<comment type="similarity">
    <text evidence="1">Belongs to the 'phage' integrase family.</text>
</comment>
<dbReference type="Proteomes" id="UP000199310">
    <property type="component" value="Unassembled WGS sequence"/>
</dbReference>
<dbReference type="PROSITE" id="PS51898">
    <property type="entry name" value="TYR_RECOMBINASE"/>
    <property type="match status" value="1"/>
</dbReference>
<evidence type="ECO:0000313" key="5">
    <source>
        <dbReference type="EMBL" id="SEW15050.1"/>
    </source>
</evidence>
<evidence type="ECO:0000256" key="2">
    <source>
        <dbReference type="ARBA" id="ARBA00023125"/>
    </source>
</evidence>
<organism evidence="5 6">
    <name type="scientific">Chitinophaga arvensicola</name>
    <dbReference type="NCBI Taxonomy" id="29529"/>
    <lineage>
        <taxon>Bacteria</taxon>
        <taxon>Pseudomonadati</taxon>
        <taxon>Bacteroidota</taxon>
        <taxon>Chitinophagia</taxon>
        <taxon>Chitinophagales</taxon>
        <taxon>Chitinophagaceae</taxon>
        <taxon>Chitinophaga</taxon>
    </lineage>
</organism>